<dbReference type="Pfam" id="PF12146">
    <property type="entry name" value="Hydrolase_4"/>
    <property type="match status" value="1"/>
</dbReference>
<keyword evidence="3" id="KW-1185">Reference proteome</keyword>
<dbReference type="RefSeq" id="WP_120544600.1">
    <property type="nucleotide sequence ID" value="NZ_RAVZ01000322.1"/>
</dbReference>
<reference evidence="3" key="1">
    <citation type="submission" date="2018-09" db="EMBL/GenBank/DDBJ databases">
        <authorList>
            <person name="Livingstone P.G."/>
            <person name="Whitworth D.E."/>
        </authorList>
    </citation>
    <scope>NUCLEOTIDE SEQUENCE [LARGE SCALE GENOMIC DNA]</scope>
    <source>
        <strain evidence="3">CA054A</strain>
    </source>
</reference>
<accession>A0A3A8HZ55</accession>
<evidence type="ECO:0000313" key="2">
    <source>
        <dbReference type="EMBL" id="RKG75798.1"/>
    </source>
</evidence>
<dbReference type="InterPro" id="IPR029058">
    <property type="entry name" value="AB_hydrolase_fold"/>
</dbReference>
<comment type="caution">
    <text evidence="2">The sequence shown here is derived from an EMBL/GenBank/DDBJ whole genome shotgun (WGS) entry which is preliminary data.</text>
</comment>
<dbReference type="EMBL" id="RAVZ01000322">
    <property type="protein sequence ID" value="RKG75798.1"/>
    <property type="molecule type" value="Genomic_DNA"/>
</dbReference>
<dbReference type="InterPro" id="IPR051044">
    <property type="entry name" value="MAG_DAG_Lipase"/>
</dbReference>
<dbReference type="Gene3D" id="3.40.50.1820">
    <property type="entry name" value="alpha/beta hydrolase"/>
    <property type="match status" value="1"/>
</dbReference>
<sequence>MARHDEGFFTGKDNTRLFWTLDLPDAGTPRAHVAIVHGYGDHIGRYRPVIDALVQDGFAVHGFDYRGHGRADGRRAYASKWPEFLDDLDGFWQRVRAAAGTQKIFLLGHSHGGLMAVHALAKGMEGLTGAILSAPYLKLAITPPAAKVLAARMVGSVIPWMHVSSGLTPDMLSTDPDIQKAVGEDPLYITFATPRWFVESTAAQAQALLLAPKIQVPLFVLCGQDDGVALPATARAFFEAAGTADKKFKEYPGMRHEPLNERDRSTVFQDISGWISAHL</sequence>
<protein>
    <submittedName>
        <fullName evidence="2">Alpha/beta hydrolase</fullName>
    </submittedName>
</protein>
<dbReference type="AlphaFoldDB" id="A0A3A8HZ55"/>
<dbReference type="PANTHER" id="PTHR11614">
    <property type="entry name" value="PHOSPHOLIPASE-RELATED"/>
    <property type="match status" value="1"/>
</dbReference>
<dbReference type="OrthoDB" id="9806902at2"/>
<organism evidence="2 3">
    <name type="scientific">Corallococcus terminator</name>
    <dbReference type="NCBI Taxonomy" id="2316733"/>
    <lineage>
        <taxon>Bacteria</taxon>
        <taxon>Pseudomonadati</taxon>
        <taxon>Myxococcota</taxon>
        <taxon>Myxococcia</taxon>
        <taxon>Myxococcales</taxon>
        <taxon>Cystobacterineae</taxon>
        <taxon>Myxococcaceae</taxon>
        <taxon>Corallococcus</taxon>
    </lineage>
</organism>
<name>A0A3A8HZ55_9BACT</name>
<dbReference type="Proteomes" id="UP000268094">
    <property type="component" value="Unassembled WGS sequence"/>
</dbReference>
<dbReference type="SUPFAM" id="SSF53474">
    <property type="entry name" value="alpha/beta-Hydrolases"/>
    <property type="match status" value="1"/>
</dbReference>
<dbReference type="GO" id="GO:0016787">
    <property type="term" value="F:hydrolase activity"/>
    <property type="evidence" value="ECO:0007669"/>
    <property type="project" value="UniProtKB-KW"/>
</dbReference>
<proteinExistence type="predicted"/>
<evidence type="ECO:0000313" key="3">
    <source>
        <dbReference type="Proteomes" id="UP000268094"/>
    </source>
</evidence>
<dbReference type="InterPro" id="IPR022742">
    <property type="entry name" value="Hydrolase_4"/>
</dbReference>
<gene>
    <name evidence="2" type="ORF">D7V88_33055</name>
</gene>
<feature type="domain" description="Serine aminopeptidase S33" evidence="1">
    <location>
        <begin position="28"/>
        <end position="263"/>
    </location>
</feature>
<keyword evidence="2" id="KW-0378">Hydrolase</keyword>
<evidence type="ECO:0000259" key="1">
    <source>
        <dbReference type="Pfam" id="PF12146"/>
    </source>
</evidence>